<keyword evidence="1" id="KW-1133">Transmembrane helix</keyword>
<protein>
    <submittedName>
        <fullName evidence="2">DUF1440 domain-containing protein</fullName>
    </submittedName>
</protein>
<reference evidence="2" key="1">
    <citation type="submission" date="2022-11" db="EMBL/GenBank/DDBJ databases">
        <title>Dyadobacter pollutisoli sp. nov., isolated from plastic dumped soil.</title>
        <authorList>
            <person name="Kim J.M."/>
            <person name="Kim K.R."/>
            <person name="Lee J.K."/>
            <person name="Hao L."/>
            <person name="Jeon C.O."/>
        </authorList>
    </citation>
    <scope>NUCLEOTIDE SEQUENCE</scope>
    <source>
        <strain evidence="2">U1</strain>
    </source>
</reference>
<feature type="transmembrane region" description="Helical" evidence="1">
    <location>
        <begin position="12"/>
        <end position="36"/>
    </location>
</feature>
<accession>A0A9E8NCJ9</accession>
<dbReference type="KEGG" id="dpf:ON006_09515"/>
<feature type="transmembrane region" description="Helical" evidence="1">
    <location>
        <begin position="64"/>
        <end position="87"/>
    </location>
</feature>
<keyword evidence="1" id="KW-0812">Transmembrane</keyword>
<gene>
    <name evidence="2" type="ORF">ON006_09515</name>
</gene>
<keyword evidence="1" id="KW-0472">Membrane</keyword>
<name>A0A9E8NCJ9_9BACT</name>
<dbReference type="RefSeq" id="WP_244824255.1">
    <property type="nucleotide sequence ID" value="NZ_CP112998.1"/>
</dbReference>
<sequence length="159" mass="17095">MGRLTISGQGFKTILSATFVAGALDIIVAILVYAMIMGKTTPSRIILSIASGIFGKEAYSGGTAMVLTGLVLHFFIAFLFSVFYYFLYQNVASISGKRVTSGILYGIFIWVVMNLIVLRIVFPAMPAPELQAIATGMSIVIVAVGIPISYIISAGSRRW</sequence>
<evidence type="ECO:0000313" key="3">
    <source>
        <dbReference type="Proteomes" id="UP001164653"/>
    </source>
</evidence>
<proteinExistence type="predicted"/>
<evidence type="ECO:0000313" key="2">
    <source>
        <dbReference type="EMBL" id="WAC14179.1"/>
    </source>
</evidence>
<evidence type="ECO:0000256" key="1">
    <source>
        <dbReference type="SAM" id="Phobius"/>
    </source>
</evidence>
<dbReference type="Proteomes" id="UP001164653">
    <property type="component" value="Chromosome"/>
</dbReference>
<feature type="transmembrane region" description="Helical" evidence="1">
    <location>
        <begin position="133"/>
        <end position="152"/>
    </location>
</feature>
<dbReference type="AlphaFoldDB" id="A0A9E8NCJ9"/>
<organism evidence="2 3">
    <name type="scientific">Dyadobacter pollutisoli</name>
    <dbReference type="NCBI Taxonomy" id="2910158"/>
    <lineage>
        <taxon>Bacteria</taxon>
        <taxon>Pseudomonadati</taxon>
        <taxon>Bacteroidota</taxon>
        <taxon>Cytophagia</taxon>
        <taxon>Cytophagales</taxon>
        <taxon>Spirosomataceae</taxon>
        <taxon>Dyadobacter</taxon>
    </lineage>
</organism>
<feature type="transmembrane region" description="Helical" evidence="1">
    <location>
        <begin position="99"/>
        <end position="121"/>
    </location>
</feature>
<keyword evidence="3" id="KW-1185">Reference proteome</keyword>
<dbReference type="EMBL" id="CP112998">
    <property type="protein sequence ID" value="WAC14179.1"/>
    <property type="molecule type" value="Genomic_DNA"/>
</dbReference>